<dbReference type="FunFam" id="3.30.565.10:FF:000023">
    <property type="entry name" value="PAS domain-containing sensor histidine kinase"/>
    <property type="match status" value="1"/>
</dbReference>
<dbReference type="SMART" id="SM00388">
    <property type="entry name" value="HisKA"/>
    <property type="match status" value="1"/>
</dbReference>
<evidence type="ECO:0000313" key="15">
    <source>
        <dbReference type="Proteomes" id="UP000317722"/>
    </source>
</evidence>
<evidence type="ECO:0000259" key="13">
    <source>
        <dbReference type="PROSITE" id="PS50109"/>
    </source>
</evidence>
<keyword evidence="5" id="KW-1003">Cell membrane</keyword>
<dbReference type="Pfam" id="PF00512">
    <property type="entry name" value="HisKA"/>
    <property type="match status" value="1"/>
</dbReference>
<dbReference type="PRINTS" id="PR00344">
    <property type="entry name" value="BCTRLSENSOR"/>
</dbReference>
<keyword evidence="12" id="KW-0472">Membrane</keyword>
<dbReference type="SMART" id="SM00387">
    <property type="entry name" value="HATPase_c"/>
    <property type="match status" value="1"/>
</dbReference>
<dbReference type="SUPFAM" id="SSF55781">
    <property type="entry name" value="GAF domain-like"/>
    <property type="match status" value="2"/>
</dbReference>
<dbReference type="EMBL" id="RCZM01000001">
    <property type="protein sequence ID" value="TPG19322.1"/>
    <property type="molecule type" value="Genomic_DNA"/>
</dbReference>
<gene>
    <name evidence="14" type="ORF">EAH86_02130</name>
</gene>
<keyword evidence="11" id="KW-0902">Two-component regulatory system</keyword>
<proteinExistence type="predicted"/>
<dbReference type="InterPro" id="IPR003594">
    <property type="entry name" value="HATPase_dom"/>
</dbReference>
<evidence type="ECO:0000256" key="9">
    <source>
        <dbReference type="ARBA" id="ARBA00022777"/>
    </source>
</evidence>
<evidence type="ECO:0000256" key="5">
    <source>
        <dbReference type="ARBA" id="ARBA00022475"/>
    </source>
</evidence>
<dbReference type="OrthoDB" id="9757990at2"/>
<evidence type="ECO:0000256" key="11">
    <source>
        <dbReference type="ARBA" id="ARBA00023012"/>
    </source>
</evidence>
<reference evidence="14 15" key="1">
    <citation type="journal article" date="2019" name="Environ. Microbiol.">
        <title>Species interactions and distinct microbial communities in high Arctic permafrost affected cryosols are associated with the CH4 and CO2 gas fluxes.</title>
        <authorList>
            <person name="Altshuler I."/>
            <person name="Hamel J."/>
            <person name="Turney S."/>
            <person name="Magnuson E."/>
            <person name="Levesque R."/>
            <person name="Greer C."/>
            <person name="Whyte L.G."/>
        </authorList>
    </citation>
    <scope>NUCLEOTIDE SEQUENCE [LARGE SCALE GENOMIC DNA]</scope>
    <source>
        <strain evidence="14 15">S9.3A</strain>
    </source>
</reference>
<feature type="domain" description="Histidine kinase" evidence="13">
    <location>
        <begin position="413"/>
        <end position="628"/>
    </location>
</feature>
<evidence type="ECO:0000256" key="3">
    <source>
        <dbReference type="ARBA" id="ARBA00004314"/>
    </source>
</evidence>
<comment type="catalytic activity">
    <reaction evidence="1">
        <text>ATP + protein L-histidine = ADP + protein N-phospho-L-histidine.</text>
        <dbReference type="EC" id="2.7.13.3"/>
    </reaction>
</comment>
<name>A0A502D3A9_9MICO</name>
<dbReference type="InterPro" id="IPR050736">
    <property type="entry name" value="Sensor_HK_Regulatory"/>
</dbReference>
<evidence type="ECO:0000256" key="4">
    <source>
        <dbReference type="ARBA" id="ARBA00012438"/>
    </source>
</evidence>
<dbReference type="CDD" id="cd00075">
    <property type="entry name" value="HATPase"/>
    <property type="match status" value="1"/>
</dbReference>
<comment type="subcellular location">
    <subcellularLocation>
        <location evidence="2">Cell membrane</location>
    </subcellularLocation>
    <subcellularLocation>
        <location evidence="3">Membrane raft</location>
        <topology evidence="3">Multi-pass membrane protein</topology>
    </subcellularLocation>
</comment>
<keyword evidence="10" id="KW-0067">ATP-binding</keyword>
<dbReference type="GO" id="GO:0005886">
    <property type="term" value="C:plasma membrane"/>
    <property type="evidence" value="ECO:0007669"/>
    <property type="project" value="UniProtKB-SubCell"/>
</dbReference>
<evidence type="ECO:0000256" key="8">
    <source>
        <dbReference type="ARBA" id="ARBA00022741"/>
    </source>
</evidence>
<dbReference type="InterPro" id="IPR003661">
    <property type="entry name" value="HisK_dim/P_dom"/>
</dbReference>
<dbReference type="Pfam" id="PF02518">
    <property type="entry name" value="HATPase_c"/>
    <property type="match status" value="1"/>
</dbReference>
<evidence type="ECO:0000256" key="2">
    <source>
        <dbReference type="ARBA" id="ARBA00004236"/>
    </source>
</evidence>
<dbReference type="InterPro" id="IPR029016">
    <property type="entry name" value="GAF-like_dom_sf"/>
</dbReference>
<dbReference type="GO" id="GO:0000155">
    <property type="term" value="F:phosphorelay sensor kinase activity"/>
    <property type="evidence" value="ECO:0007669"/>
    <property type="project" value="InterPro"/>
</dbReference>
<dbReference type="SUPFAM" id="SSF55874">
    <property type="entry name" value="ATPase domain of HSP90 chaperone/DNA topoisomerase II/histidine kinase"/>
    <property type="match status" value="1"/>
</dbReference>
<evidence type="ECO:0000256" key="12">
    <source>
        <dbReference type="ARBA" id="ARBA00023136"/>
    </source>
</evidence>
<dbReference type="GO" id="GO:0045121">
    <property type="term" value="C:membrane raft"/>
    <property type="evidence" value="ECO:0007669"/>
    <property type="project" value="UniProtKB-SubCell"/>
</dbReference>
<dbReference type="InterPro" id="IPR036890">
    <property type="entry name" value="HATPase_C_sf"/>
</dbReference>
<dbReference type="PANTHER" id="PTHR43711:SF1">
    <property type="entry name" value="HISTIDINE KINASE 1"/>
    <property type="match status" value="1"/>
</dbReference>
<keyword evidence="15" id="KW-1185">Reference proteome</keyword>
<keyword evidence="9 14" id="KW-0418">Kinase</keyword>
<keyword evidence="8" id="KW-0547">Nucleotide-binding</keyword>
<dbReference type="PROSITE" id="PS50109">
    <property type="entry name" value="HIS_KIN"/>
    <property type="match status" value="1"/>
</dbReference>
<dbReference type="CDD" id="cd00082">
    <property type="entry name" value="HisKA"/>
    <property type="match status" value="1"/>
</dbReference>
<evidence type="ECO:0000256" key="6">
    <source>
        <dbReference type="ARBA" id="ARBA00022553"/>
    </source>
</evidence>
<keyword evidence="6" id="KW-0597">Phosphoprotein</keyword>
<dbReference type="InterPro" id="IPR036097">
    <property type="entry name" value="HisK_dim/P_sf"/>
</dbReference>
<dbReference type="PANTHER" id="PTHR43711">
    <property type="entry name" value="TWO-COMPONENT HISTIDINE KINASE"/>
    <property type="match status" value="1"/>
</dbReference>
<dbReference type="SUPFAM" id="SSF47384">
    <property type="entry name" value="Homodimeric domain of signal transducing histidine kinase"/>
    <property type="match status" value="1"/>
</dbReference>
<sequence length="629" mass="67020">MGRTGCSCGYPAACAGEPQIRVWGERSVVLTSTGVQALRGLSELMNRASGQESLQDVLDLIVEGAADVVGFRVAAVSLLQPDGDLEVVAVAGDPGARRELMGRRTPRGLVEAEFDIAEQWGTLRFVPANRLPQTSDPGWVAEGWDAATGEPDSWDPQDTLLAPFYDVAGKWLGMISVDLPLSGKRPDEMQQGLLEVFANQAGIAINGARQRLALAEQIRLAAAVHTVSRISQEVLDPARAVEAVVEPVLEGLKGSAIWVRTFGHENDPAVDSVVAHSGQGTATAPAEVVELVRRVAQRCWRQRTAAMVRSGASYPEGLLTDQEVGIMLGFTASFSGGAVMLAPIGAASECLGHLAIARSAQEPEWSDAEAAAALEMGRDIGRAIVNARLLKLERRLVDQFRQSDRAKTSLFATVAHELKNPLTSIVGHLELLRDDPQTDSDWSLGVMERNTRRLQSLVDDLLTLAKVSDPDRPLVSGQVDLARLTQDAIDMFLPGADQRGIQLTSDLVEGLAVVDGNADELARVVDNLVSNAVKFSPDNGVVQLRTRRDADTVVLLCSDSGLGISKEDQGSLFTEFFRSTNPAALEVPGTGLGLSIVARIIARHGGTISVESELGSGTTFEVALPATTA</sequence>
<dbReference type="Gene3D" id="3.30.450.40">
    <property type="match status" value="2"/>
</dbReference>
<evidence type="ECO:0000256" key="1">
    <source>
        <dbReference type="ARBA" id="ARBA00000085"/>
    </source>
</evidence>
<keyword evidence="7" id="KW-0808">Transferase</keyword>
<dbReference type="Proteomes" id="UP000317722">
    <property type="component" value="Unassembled WGS sequence"/>
</dbReference>
<accession>A0A502D3A9</accession>
<dbReference type="GO" id="GO:0005524">
    <property type="term" value="F:ATP binding"/>
    <property type="evidence" value="ECO:0007669"/>
    <property type="project" value="UniProtKB-KW"/>
</dbReference>
<organism evidence="14 15">
    <name type="scientific">Pedococcus bigeumensis</name>
    <dbReference type="NCBI Taxonomy" id="433644"/>
    <lineage>
        <taxon>Bacteria</taxon>
        <taxon>Bacillati</taxon>
        <taxon>Actinomycetota</taxon>
        <taxon>Actinomycetes</taxon>
        <taxon>Micrococcales</taxon>
        <taxon>Intrasporangiaceae</taxon>
        <taxon>Pedococcus</taxon>
    </lineage>
</organism>
<evidence type="ECO:0000256" key="7">
    <source>
        <dbReference type="ARBA" id="ARBA00022679"/>
    </source>
</evidence>
<comment type="caution">
    <text evidence="14">The sequence shown here is derived from an EMBL/GenBank/DDBJ whole genome shotgun (WGS) entry which is preliminary data.</text>
</comment>
<dbReference type="EC" id="2.7.13.3" evidence="4"/>
<dbReference type="FunFam" id="1.10.287.130:FF:000001">
    <property type="entry name" value="Two-component sensor histidine kinase"/>
    <property type="match status" value="1"/>
</dbReference>
<evidence type="ECO:0000256" key="10">
    <source>
        <dbReference type="ARBA" id="ARBA00022840"/>
    </source>
</evidence>
<dbReference type="InterPro" id="IPR004358">
    <property type="entry name" value="Sig_transdc_His_kin-like_C"/>
</dbReference>
<dbReference type="Gene3D" id="3.30.565.10">
    <property type="entry name" value="Histidine kinase-like ATPase, C-terminal domain"/>
    <property type="match status" value="1"/>
</dbReference>
<protein>
    <recommendedName>
        <fullName evidence="4">histidine kinase</fullName>
        <ecNumber evidence="4">2.7.13.3</ecNumber>
    </recommendedName>
</protein>
<dbReference type="Gene3D" id="1.10.287.130">
    <property type="match status" value="1"/>
</dbReference>
<dbReference type="AlphaFoldDB" id="A0A502D3A9"/>
<dbReference type="InterPro" id="IPR005467">
    <property type="entry name" value="His_kinase_dom"/>
</dbReference>
<evidence type="ECO:0000313" key="14">
    <source>
        <dbReference type="EMBL" id="TPG19322.1"/>
    </source>
</evidence>